<dbReference type="Proteomes" id="UP000078529">
    <property type="component" value="Unassembled WGS sequence"/>
</dbReference>
<organism evidence="1 2">
    <name type="scientific">Aureimonas ureilytica</name>
    <dbReference type="NCBI Taxonomy" id="401562"/>
    <lineage>
        <taxon>Bacteria</taxon>
        <taxon>Pseudomonadati</taxon>
        <taxon>Pseudomonadota</taxon>
        <taxon>Alphaproteobacteria</taxon>
        <taxon>Hyphomicrobiales</taxon>
        <taxon>Aurantimonadaceae</taxon>
        <taxon>Aureimonas</taxon>
    </lineage>
</organism>
<name>A0A175RV92_9HYPH</name>
<sequence length="65" mass="6756">MRAALALEAAEIGRIISHYLPLGRALRLAAELAAVASMIAAVTLFSIASTTPAPRAEIVIAEANR</sequence>
<evidence type="ECO:0000313" key="2">
    <source>
        <dbReference type="Proteomes" id="UP000078529"/>
    </source>
</evidence>
<dbReference type="PATRIC" id="fig|401562.4.peg.493"/>
<dbReference type="EMBL" id="LDQA01000011">
    <property type="protein sequence ID" value="KTR07353.1"/>
    <property type="molecule type" value="Genomic_DNA"/>
</dbReference>
<evidence type="ECO:0000313" key="1">
    <source>
        <dbReference type="EMBL" id="KTR07353.1"/>
    </source>
</evidence>
<dbReference type="RefSeq" id="WP_058599119.1">
    <property type="nucleotide sequence ID" value="NZ_LDQA01000011.1"/>
</dbReference>
<reference evidence="1 2" key="1">
    <citation type="journal article" date="2016" name="Front. Microbiol.">
        <title>Genomic Resource of Rice Seed Associated Bacteria.</title>
        <authorList>
            <person name="Midha S."/>
            <person name="Bansal K."/>
            <person name="Sharma S."/>
            <person name="Kumar N."/>
            <person name="Patil P.P."/>
            <person name="Chaudhry V."/>
            <person name="Patil P.B."/>
        </authorList>
    </citation>
    <scope>NUCLEOTIDE SEQUENCE [LARGE SCALE GENOMIC DNA]</scope>
    <source>
        <strain evidence="1 2">NS365</strain>
    </source>
</reference>
<gene>
    <name evidence="1" type="ORF">NS365_04685</name>
</gene>
<keyword evidence="2" id="KW-1185">Reference proteome</keyword>
<protein>
    <submittedName>
        <fullName evidence="1">Uncharacterized protein</fullName>
    </submittedName>
</protein>
<dbReference type="AlphaFoldDB" id="A0A175RV92"/>
<proteinExistence type="predicted"/>
<comment type="caution">
    <text evidence="1">The sequence shown here is derived from an EMBL/GenBank/DDBJ whole genome shotgun (WGS) entry which is preliminary data.</text>
</comment>
<accession>A0A175RV92</accession>